<evidence type="ECO:0000313" key="2">
    <source>
        <dbReference type="EMBL" id="WVZ99068.1"/>
    </source>
</evidence>
<proteinExistence type="inferred from homology"/>
<name>A0AAQ3UX06_PASNO</name>
<gene>
    <name evidence="2" type="ORF">U9M48_044418</name>
</gene>
<evidence type="ECO:0000256" key="1">
    <source>
        <dbReference type="ARBA" id="ARBA00008668"/>
    </source>
</evidence>
<keyword evidence="3" id="KW-1185">Reference proteome</keyword>
<dbReference type="EMBL" id="CP144754">
    <property type="protein sequence ID" value="WVZ99068.1"/>
    <property type="molecule type" value="Genomic_DNA"/>
</dbReference>
<comment type="similarity">
    <text evidence="1">Belongs to the 'GDSL' lipolytic enzyme family.</text>
</comment>
<evidence type="ECO:0000313" key="3">
    <source>
        <dbReference type="Proteomes" id="UP001341281"/>
    </source>
</evidence>
<organism evidence="2 3">
    <name type="scientific">Paspalum notatum var. saurae</name>
    <dbReference type="NCBI Taxonomy" id="547442"/>
    <lineage>
        <taxon>Eukaryota</taxon>
        <taxon>Viridiplantae</taxon>
        <taxon>Streptophyta</taxon>
        <taxon>Embryophyta</taxon>
        <taxon>Tracheophyta</taxon>
        <taxon>Spermatophyta</taxon>
        <taxon>Magnoliopsida</taxon>
        <taxon>Liliopsida</taxon>
        <taxon>Poales</taxon>
        <taxon>Poaceae</taxon>
        <taxon>PACMAD clade</taxon>
        <taxon>Panicoideae</taxon>
        <taxon>Andropogonodae</taxon>
        <taxon>Paspaleae</taxon>
        <taxon>Paspalinae</taxon>
        <taxon>Paspalum</taxon>
    </lineage>
</organism>
<dbReference type="Proteomes" id="UP001341281">
    <property type="component" value="Chromosome 10"/>
</dbReference>
<dbReference type="InterPro" id="IPR036514">
    <property type="entry name" value="SGNH_hydro_sf"/>
</dbReference>
<dbReference type="Gene3D" id="3.40.50.1110">
    <property type="entry name" value="SGNH hydrolase"/>
    <property type="match status" value="1"/>
</dbReference>
<reference evidence="2 3" key="1">
    <citation type="submission" date="2024-02" db="EMBL/GenBank/DDBJ databases">
        <title>High-quality chromosome-scale genome assembly of Pensacola bahiagrass (Paspalum notatum Flugge var. saurae).</title>
        <authorList>
            <person name="Vega J.M."/>
            <person name="Podio M."/>
            <person name="Orjuela J."/>
            <person name="Siena L.A."/>
            <person name="Pessino S.C."/>
            <person name="Combes M.C."/>
            <person name="Mariac C."/>
            <person name="Albertini E."/>
            <person name="Pupilli F."/>
            <person name="Ortiz J.P.A."/>
            <person name="Leblanc O."/>
        </authorList>
    </citation>
    <scope>NUCLEOTIDE SEQUENCE [LARGE SCALE GENOMIC DNA]</scope>
    <source>
        <strain evidence="2">R1</strain>
        <tissue evidence="2">Leaf</tissue>
    </source>
</reference>
<sequence>MDDLLAPYIYWDDAPGSCSRFLRVHAWQPPRSHHMELTLLLVLSLRLCLLVPRRRRGRASSTPPAVHLYVCLRGLVHGHRQLRRHGLMAAAVAAPVWNDKPPYGMTFFGRPTGRTRDGRCLRAVNAVARHHNALLRAAVGRLRARIVFADFYTPVYTILQNPARFGGVIGGGEALKACCTRHRRRLQLERQRGVRHAGSGGVREPVGVRDLGRGALHGERQPLRRHGVALRALRRSAHRSDAALARLPRQNRH</sequence>
<protein>
    <submittedName>
        <fullName evidence="2">Uncharacterized protein</fullName>
    </submittedName>
</protein>
<dbReference type="PANTHER" id="PTHR22835">
    <property type="entry name" value="ZINC FINGER FYVE DOMAIN CONTAINING PROTEIN"/>
    <property type="match status" value="1"/>
</dbReference>
<accession>A0AAQ3UX06</accession>
<dbReference type="PANTHER" id="PTHR22835:SF683">
    <property type="entry name" value="OS05G0506800 PROTEIN"/>
    <property type="match status" value="1"/>
</dbReference>
<dbReference type="AlphaFoldDB" id="A0AAQ3UX06"/>